<evidence type="ECO:0000256" key="1">
    <source>
        <dbReference type="SAM" id="MobiDB-lite"/>
    </source>
</evidence>
<name>A0A5C3M8R8_9AGAR</name>
<dbReference type="EMBL" id="ML213594">
    <property type="protein sequence ID" value="TFK41712.1"/>
    <property type="molecule type" value="Genomic_DNA"/>
</dbReference>
<organism evidence="2 3">
    <name type="scientific">Crucibulum laeve</name>
    <dbReference type="NCBI Taxonomy" id="68775"/>
    <lineage>
        <taxon>Eukaryota</taxon>
        <taxon>Fungi</taxon>
        <taxon>Dikarya</taxon>
        <taxon>Basidiomycota</taxon>
        <taxon>Agaricomycotina</taxon>
        <taxon>Agaricomycetes</taxon>
        <taxon>Agaricomycetidae</taxon>
        <taxon>Agaricales</taxon>
        <taxon>Agaricineae</taxon>
        <taxon>Nidulariaceae</taxon>
        <taxon>Crucibulum</taxon>
    </lineage>
</organism>
<reference evidence="2 3" key="1">
    <citation type="journal article" date="2019" name="Nat. Ecol. Evol.">
        <title>Megaphylogeny resolves global patterns of mushroom evolution.</title>
        <authorList>
            <person name="Varga T."/>
            <person name="Krizsan K."/>
            <person name="Foldi C."/>
            <person name="Dima B."/>
            <person name="Sanchez-Garcia M."/>
            <person name="Sanchez-Ramirez S."/>
            <person name="Szollosi G.J."/>
            <person name="Szarkandi J.G."/>
            <person name="Papp V."/>
            <person name="Albert L."/>
            <person name="Andreopoulos W."/>
            <person name="Angelini C."/>
            <person name="Antonin V."/>
            <person name="Barry K.W."/>
            <person name="Bougher N.L."/>
            <person name="Buchanan P."/>
            <person name="Buyck B."/>
            <person name="Bense V."/>
            <person name="Catcheside P."/>
            <person name="Chovatia M."/>
            <person name="Cooper J."/>
            <person name="Damon W."/>
            <person name="Desjardin D."/>
            <person name="Finy P."/>
            <person name="Geml J."/>
            <person name="Haridas S."/>
            <person name="Hughes K."/>
            <person name="Justo A."/>
            <person name="Karasinski D."/>
            <person name="Kautmanova I."/>
            <person name="Kiss B."/>
            <person name="Kocsube S."/>
            <person name="Kotiranta H."/>
            <person name="LaButti K.M."/>
            <person name="Lechner B.E."/>
            <person name="Liimatainen K."/>
            <person name="Lipzen A."/>
            <person name="Lukacs Z."/>
            <person name="Mihaltcheva S."/>
            <person name="Morgado L.N."/>
            <person name="Niskanen T."/>
            <person name="Noordeloos M.E."/>
            <person name="Ohm R.A."/>
            <person name="Ortiz-Santana B."/>
            <person name="Ovrebo C."/>
            <person name="Racz N."/>
            <person name="Riley R."/>
            <person name="Savchenko A."/>
            <person name="Shiryaev A."/>
            <person name="Soop K."/>
            <person name="Spirin V."/>
            <person name="Szebenyi C."/>
            <person name="Tomsovsky M."/>
            <person name="Tulloss R.E."/>
            <person name="Uehling J."/>
            <person name="Grigoriev I.V."/>
            <person name="Vagvolgyi C."/>
            <person name="Papp T."/>
            <person name="Martin F.M."/>
            <person name="Miettinen O."/>
            <person name="Hibbett D.S."/>
            <person name="Nagy L.G."/>
        </authorList>
    </citation>
    <scope>NUCLEOTIDE SEQUENCE [LARGE SCALE GENOMIC DNA]</scope>
    <source>
        <strain evidence="2 3">CBS 166.37</strain>
    </source>
</reference>
<proteinExistence type="predicted"/>
<feature type="region of interest" description="Disordered" evidence="1">
    <location>
        <begin position="42"/>
        <end position="63"/>
    </location>
</feature>
<evidence type="ECO:0000313" key="3">
    <source>
        <dbReference type="Proteomes" id="UP000308652"/>
    </source>
</evidence>
<protein>
    <submittedName>
        <fullName evidence="2">Uncharacterized protein</fullName>
    </submittedName>
</protein>
<sequence length="146" mass="16308">MEDAFVVRLDIDAPRTVVERVLAEEVNRRKLHKEATIPWEGEQIRNPPQDSMASGDVFGPSMPPVQRFVPSNNGILRDYHGRPLCSILRSPIYVRAPLVEPHGTRIQPERNPHSIPSHPVRGLGPYGTVLLGDDGRPLVADLHPSY</sequence>
<accession>A0A5C3M8R8</accession>
<dbReference type="AlphaFoldDB" id="A0A5C3M8R8"/>
<dbReference type="Proteomes" id="UP000308652">
    <property type="component" value="Unassembled WGS sequence"/>
</dbReference>
<evidence type="ECO:0000313" key="2">
    <source>
        <dbReference type="EMBL" id="TFK41712.1"/>
    </source>
</evidence>
<keyword evidence="3" id="KW-1185">Reference proteome</keyword>
<gene>
    <name evidence="2" type="ORF">BDQ12DRAFT_678385</name>
</gene>